<evidence type="ECO:0000256" key="4">
    <source>
        <dbReference type="HAMAP-Rule" id="MF_01696"/>
    </source>
</evidence>
<protein>
    <recommendedName>
        <fullName evidence="4">1D-myo-inositol 2-acetamido-2-deoxy-alpha-D-glucopyranoside deacetylase</fullName>
        <shortName evidence="4">GlcNAc-Ins deacetylase</shortName>
        <ecNumber evidence="4">3.5.1.103</ecNumber>
    </recommendedName>
    <alternativeName>
        <fullName evidence="4">N-acetyl-1-D-myo-inositol-2-amino-2-deoxy-alpha-D-glucopyranoside deacetylase</fullName>
    </alternativeName>
</protein>
<feature type="binding site" evidence="4">
    <location>
        <position position="18"/>
    </location>
    <ligand>
        <name>Zn(2+)</name>
        <dbReference type="ChEBI" id="CHEBI:29105"/>
    </ligand>
</feature>
<evidence type="ECO:0000256" key="3">
    <source>
        <dbReference type="ARBA" id="ARBA00022833"/>
    </source>
</evidence>
<name>A0ABW4F2E7_9PSEU</name>
<dbReference type="InterPro" id="IPR003737">
    <property type="entry name" value="GlcNAc_PI_deacetylase-related"/>
</dbReference>
<dbReference type="RefSeq" id="WP_344721833.1">
    <property type="nucleotide sequence ID" value="NZ_BAAAUS010000008.1"/>
</dbReference>
<comment type="caution">
    <text evidence="5">The sequence shown here is derived from an EMBL/GenBank/DDBJ whole genome shotgun (WGS) entry which is preliminary data.</text>
</comment>
<keyword evidence="2 4" id="KW-0378">Hydrolase</keyword>
<dbReference type="HAMAP" id="MF_01696">
    <property type="entry name" value="MshB"/>
    <property type="match status" value="1"/>
</dbReference>
<dbReference type="InterPro" id="IPR024078">
    <property type="entry name" value="LmbE-like_dom_sf"/>
</dbReference>
<evidence type="ECO:0000313" key="6">
    <source>
        <dbReference type="Proteomes" id="UP001597114"/>
    </source>
</evidence>
<keyword evidence="1 4" id="KW-0479">Metal-binding</keyword>
<comment type="cofactor">
    <cofactor evidence="4">
        <name>Zn(2+)</name>
        <dbReference type="ChEBI" id="CHEBI:29105"/>
    </cofactor>
    <text evidence="4">Binds 1 zinc ion per subunit.</text>
</comment>
<dbReference type="EC" id="3.5.1.103" evidence="4"/>
<comment type="catalytic activity">
    <reaction evidence="4">
        <text>1D-myo-inositol 2-acetamido-2-deoxy-alpha-D-glucopyranoside + H2O = 1D-myo-inositol 2-amino-2-deoxy-alpha-D-glucopyranoside + acetate</text>
        <dbReference type="Rhea" id="RHEA:26180"/>
        <dbReference type="ChEBI" id="CHEBI:15377"/>
        <dbReference type="ChEBI" id="CHEBI:30089"/>
        <dbReference type="ChEBI" id="CHEBI:52442"/>
        <dbReference type="ChEBI" id="CHEBI:58886"/>
        <dbReference type="EC" id="3.5.1.103"/>
    </reaction>
</comment>
<sequence>MTLVPRRRLLLVHAHPDDETLATGGTIAHYAAEADTSVTVVTCTLGEQGEVIPPELALLAPDEADQLGGYRIGELAGACAALGVRDHRFLGGAGRWRDSGMALAGHGVRAATPEHLHPRAFARPESFAEQVDALVAVLDEVRPQVVVTYAADGGYGHPDHVRAHEITVAAVARVPAKLYFSVIARSTLDAGLAALATATGLPFRLPAPDELPSVPDKAIGARVDVSGQRGARIAAMRAHATQIALWESGDVVALAMSNLVAQPLLDVEEYVAADDAGGPVEDLIEDLFDGAGDGSGDGDE</sequence>
<accession>A0ABW4F2E7</accession>
<dbReference type="Gene3D" id="3.40.50.10320">
    <property type="entry name" value="LmbE-like"/>
    <property type="match status" value="1"/>
</dbReference>
<evidence type="ECO:0000256" key="1">
    <source>
        <dbReference type="ARBA" id="ARBA00022723"/>
    </source>
</evidence>
<proteinExistence type="inferred from homology"/>
<keyword evidence="3 4" id="KW-0862">Zinc</keyword>
<dbReference type="InterPro" id="IPR017810">
    <property type="entry name" value="Mycothiol_biosynthesis_MshB"/>
</dbReference>
<feature type="binding site" evidence="4">
    <location>
        <position position="15"/>
    </location>
    <ligand>
        <name>Zn(2+)</name>
        <dbReference type="ChEBI" id="CHEBI:29105"/>
    </ligand>
</feature>
<dbReference type="PANTHER" id="PTHR12993:SF26">
    <property type="entry name" value="1D-MYO-INOSITOL 2-ACETAMIDO-2-DEOXY-ALPHA-D-GLUCOPYRANOSIDE DEACETYLASE"/>
    <property type="match status" value="1"/>
</dbReference>
<dbReference type="PANTHER" id="PTHR12993">
    <property type="entry name" value="N-ACETYLGLUCOSAMINYL-PHOSPHATIDYLINOSITOL DE-N-ACETYLASE-RELATED"/>
    <property type="match status" value="1"/>
</dbReference>
<dbReference type="Pfam" id="PF02585">
    <property type="entry name" value="PIG-L"/>
    <property type="match status" value="1"/>
</dbReference>
<comment type="function">
    <text evidence="4">Catalyzes the deacetylation of 1D-myo-inositol 2-acetamido-2-deoxy-alpha-D-glucopyranoside (GlcNAc-Ins) in the mycothiol biosynthesis pathway.</text>
</comment>
<feature type="binding site" evidence="4">
    <location>
        <position position="160"/>
    </location>
    <ligand>
        <name>Zn(2+)</name>
        <dbReference type="ChEBI" id="CHEBI:29105"/>
    </ligand>
</feature>
<keyword evidence="6" id="KW-1185">Reference proteome</keyword>
<comment type="similarity">
    <text evidence="4">Belongs to the MshB deacetylase family.</text>
</comment>
<dbReference type="Proteomes" id="UP001597114">
    <property type="component" value="Unassembled WGS sequence"/>
</dbReference>
<dbReference type="SUPFAM" id="SSF102588">
    <property type="entry name" value="LmbE-like"/>
    <property type="match status" value="1"/>
</dbReference>
<reference evidence="6" key="1">
    <citation type="journal article" date="2019" name="Int. J. Syst. Evol. Microbiol.">
        <title>The Global Catalogue of Microorganisms (GCM) 10K type strain sequencing project: providing services to taxonomists for standard genome sequencing and annotation.</title>
        <authorList>
            <consortium name="The Broad Institute Genomics Platform"/>
            <consortium name="The Broad Institute Genome Sequencing Center for Infectious Disease"/>
            <person name="Wu L."/>
            <person name="Ma J."/>
        </authorList>
    </citation>
    <scope>NUCLEOTIDE SEQUENCE [LARGE SCALE GENOMIC DNA]</scope>
    <source>
        <strain evidence="6">CCM 7043</strain>
    </source>
</reference>
<dbReference type="GO" id="GO:0035595">
    <property type="term" value="F:N-acetylglucosaminylinositol deacetylase activity"/>
    <property type="evidence" value="ECO:0007669"/>
    <property type="project" value="UniProtKB-EC"/>
</dbReference>
<dbReference type="NCBIfam" id="TIGR03445">
    <property type="entry name" value="mycothiol_MshB"/>
    <property type="match status" value="1"/>
</dbReference>
<evidence type="ECO:0000313" key="5">
    <source>
        <dbReference type="EMBL" id="MFD1521087.1"/>
    </source>
</evidence>
<organism evidence="5 6">
    <name type="scientific">Pseudonocardia yunnanensis</name>
    <dbReference type="NCBI Taxonomy" id="58107"/>
    <lineage>
        <taxon>Bacteria</taxon>
        <taxon>Bacillati</taxon>
        <taxon>Actinomycetota</taxon>
        <taxon>Actinomycetes</taxon>
        <taxon>Pseudonocardiales</taxon>
        <taxon>Pseudonocardiaceae</taxon>
        <taxon>Pseudonocardia</taxon>
    </lineage>
</organism>
<gene>
    <name evidence="4 5" type="primary">mshB</name>
    <name evidence="5" type="ORF">ACFSJD_26555</name>
</gene>
<dbReference type="EMBL" id="JBHUCO010000031">
    <property type="protein sequence ID" value="MFD1521087.1"/>
    <property type="molecule type" value="Genomic_DNA"/>
</dbReference>
<evidence type="ECO:0000256" key="2">
    <source>
        <dbReference type="ARBA" id="ARBA00022801"/>
    </source>
</evidence>